<dbReference type="Pfam" id="PF00106">
    <property type="entry name" value="adh_short"/>
    <property type="match status" value="1"/>
</dbReference>
<accession>A0A850P9U6</accession>
<evidence type="ECO:0000256" key="3">
    <source>
        <dbReference type="RuleBase" id="RU000363"/>
    </source>
</evidence>
<protein>
    <submittedName>
        <fullName evidence="5">SDR family NAD(P)-dependent oxidoreductase</fullName>
    </submittedName>
</protein>
<evidence type="ECO:0000313" key="5">
    <source>
        <dbReference type="EMBL" id="NVN39086.1"/>
    </source>
</evidence>
<organism evidence="5 6">
    <name type="scientific">Ameyamaea chiangmaiensis</name>
    <dbReference type="NCBI Taxonomy" id="442969"/>
    <lineage>
        <taxon>Bacteria</taxon>
        <taxon>Pseudomonadati</taxon>
        <taxon>Pseudomonadota</taxon>
        <taxon>Alphaproteobacteria</taxon>
        <taxon>Acetobacterales</taxon>
        <taxon>Acetobacteraceae</taxon>
        <taxon>Ameyamaea</taxon>
    </lineage>
</organism>
<dbReference type="InterPro" id="IPR057326">
    <property type="entry name" value="KR_dom"/>
</dbReference>
<dbReference type="EMBL" id="JABXXR010000002">
    <property type="protein sequence ID" value="NVN39086.1"/>
    <property type="molecule type" value="Genomic_DNA"/>
</dbReference>
<dbReference type="GO" id="GO:0016491">
    <property type="term" value="F:oxidoreductase activity"/>
    <property type="evidence" value="ECO:0007669"/>
    <property type="project" value="UniProtKB-KW"/>
</dbReference>
<dbReference type="AlphaFoldDB" id="A0A850P9U6"/>
<evidence type="ECO:0000313" key="6">
    <source>
        <dbReference type="Proteomes" id="UP000585665"/>
    </source>
</evidence>
<dbReference type="PRINTS" id="PR00080">
    <property type="entry name" value="SDRFAMILY"/>
</dbReference>
<dbReference type="InterPro" id="IPR036291">
    <property type="entry name" value="NAD(P)-bd_dom_sf"/>
</dbReference>
<feature type="domain" description="Ketoreductase" evidence="4">
    <location>
        <begin position="15"/>
        <end position="204"/>
    </location>
</feature>
<keyword evidence="6" id="KW-1185">Reference proteome</keyword>
<dbReference type="PANTHER" id="PTHR44196:SF1">
    <property type="entry name" value="DEHYDROGENASE_REDUCTASE SDR FAMILY MEMBER 7B"/>
    <property type="match status" value="1"/>
</dbReference>
<comment type="similarity">
    <text evidence="1 3">Belongs to the short-chain dehydrogenases/reductases (SDR) family.</text>
</comment>
<dbReference type="InterPro" id="IPR002347">
    <property type="entry name" value="SDR_fam"/>
</dbReference>
<evidence type="ECO:0000259" key="4">
    <source>
        <dbReference type="SMART" id="SM00822"/>
    </source>
</evidence>
<name>A0A850P9U6_9PROT</name>
<proteinExistence type="inferred from homology"/>
<dbReference type="Proteomes" id="UP000585665">
    <property type="component" value="Unassembled WGS sequence"/>
</dbReference>
<evidence type="ECO:0000256" key="1">
    <source>
        <dbReference type="ARBA" id="ARBA00006484"/>
    </source>
</evidence>
<dbReference type="SUPFAM" id="SSF51735">
    <property type="entry name" value="NAD(P)-binding Rossmann-fold domains"/>
    <property type="match status" value="1"/>
</dbReference>
<dbReference type="RefSeq" id="WP_176612109.1">
    <property type="nucleotide sequence ID" value="NZ_JABXXR010000002.1"/>
</dbReference>
<gene>
    <name evidence="5" type="ORF">HUK82_00705</name>
</gene>
<keyword evidence="2" id="KW-0560">Oxidoreductase</keyword>
<dbReference type="PROSITE" id="PS00061">
    <property type="entry name" value="ADH_SHORT"/>
    <property type="match status" value="1"/>
</dbReference>
<comment type="caution">
    <text evidence="5">The sequence shown here is derived from an EMBL/GenBank/DDBJ whole genome shotgun (WGS) entry which is preliminary data.</text>
</comment>
<dbReference type="GO" id="GO:0016020">
    <property type="term" value="C:membrane"/>
    <property type="evidence" value="ECO:0007669"/>
    <property type="project" value="TreeGrafter"/>
</dbReference>
<dbReference type="SMART" id="SM00822">
    <property type="entry name" value="PKS_KR"/>
    <property type="match status" value="1"/>
</dbReference>
<dbReference type="InterPro" id="IPR020904">
    <property type="entry name" value="Sc_DH/Rdtase_CS"/>
</dbReference>
<dbReference type="PRINTS" id="PR00081">
    <property type="entry name" value="GDHRDH"/>
</dbReference>
<evidence type="ECO:0000256" key="2">
    <source>
        <dbReference type="ARBA" id="ARBA00023002"/>
    </source>
</evidence>
<dbReference type="PANTHER" id="PTHR44196">
    <property type="entry name" value="DEHYDROGENASE/REDUCTASE SDR FAMILY MEMBER 7B"/>
    <property type="match status" value="1"/>
</dbReference>
<sequence>MPRPVTSGKLDPRFGRILITGASGGIGSALAVAMAQPGRTLVLWGRDMARLAQAAAECRARGATVVTRALDLRDGPAALEAVRGDDAGPAEGGGIDLAVLGAGVSDIRNPEEVIESPQTVFDTAVVNFATPAALATELAGRMAGRGGGHIVLIGSVAGFHDLPFATAYSGSKAGLARFAHALRLSIASRGVGVTLVAPGFVDTAMSRRLIGPRPFLVTSAKAARLIMRAVGDNRAEVVFPPVFRILNVIGTFLPRGARDTIMRRLKSRQTRLP</sequence>
<dbReference type="Gene3D" id="3.40.50.720">
    <property type="entry name" value="NAD(P)-binding Rossmann-like Domain"/>
    <property type="match status" value="1"/>
</dbReference>
<reference evidence="5 6" key="1">
    <citation type="submission" date="2020-06" db="EMBL/GenBank/DDBJ databases">
        <title>Description of novel acetic acid bacteria.</title>
        <authorList>
            <person name="Sombolestani A."/>
        </authorList>
    </citation>
    <scope>NUCLEOTIDE SEQUENCE [LARGE SCALE GENOMIC DNA]</scope>
    <source>
        <strain evidence="5 6">LMG 27010</strain>
    </source>
</reference>